<dbReference type="PANTHER" id="PTHR10334">
    <property type="entry name" value="CYSTEINE-RICH SECRETORY PROTEIN-RELATED"/>
    <property type="match status" value="1"/>
</dbReference>
<reference evidence="4" key="2">
    <citation type="journal article" date="2022" name="Microbiol. Resour. Announc.">
        <title>Whole-Genome Sequence of Entomortierella parvispora E1425, a Mucoromycotan Fungus Associated with Burkholderiaceae-Related Endosymbiotic Bacteria.</title>
        <authorList>
            <person name="Herlambang A."/>
            <person name="Guo Y."/>
            <person name="Takashima Y."/>
            <person name="Narisawa K."/>
            <person name="Ohta H."/>
            <person name="Nishizawa T."/>
        </authorList>
    </citation>
    <scope>NUCLEOTIDE SEQUENCE</scope>
    <source>
        <strain evidence="4">E1425</strain>
    </source>
</reference>
<organism evidence="4 5">
    <name type="scientific">Entomortierella parvispora</name>
    <dbReference type="NCBI Taxonomy" id="205924"/>
    <lineage>
        <taxon>Eukaryota</taxon>
        <taxon>Fungi</taxon>
        <taxon>Fungi incertae sedis</taxon>
        <taxon>Mucoromycota</taxon>
        <taxon>Mortierellomycotina</taxon>
        <taxon>Mortierellomycetes</taxon>
        <taxon>Mortierellales</taxon>
        <taxon>Mortierellaceae</taxon>
        <taxon>Entomortierella</taxon>
    </lineage>
</organism>
<evidence type="ECO:0000256" key="2">
    <source>
        <dbReference type="SAM" id="SignalP"/>
    </source>
</evidence>
<proteinExistence type="predicted"/>
<feature type="chain" id="PRO_5040451491" description="SCP domain-containing protein" evidence="2">
    <location>
        <begin position="27"/>
        <end position="591"/>
    </location>
</feature>
<dbReference type="InterPro" id="IPR035940">
    <property type="entry name" value="CAP_sf"/>
</dbReference>
<dbReference type="SMART" id="SM00198">
    <property type="entry name" value="SCP"/>
    <property type="match status" value="1"/>
</dbReference>
<dbReference type="SUPFAM" id="SSF55797">
    <property type="entry name" value="PR-1-like"/>
    <property type="match status" value="1"/>
</dbReference>
<feature type="compositionally biased region" description="Basic and acidic residues" evidence="1">
    <location>
        <begin position="382"/>
        <end position="391"/>
    </location>
</feature>
<feature type="compositionally biased region" description="Basic and acidic residues" evidence="1">
    <location>
        <begin position="123"/>
        <end position="133"/>
    </location>
</feature>
<feature type="domain" description="SCP" evidence="3">
    <location>
        <begin position="422"/>
        <end position="557"/>
    </location>
</feature>
<feature type="compositionally biased region" description="Low complexity" evidence="1">
    <location>
        <begin position="300"/>
        <end position="317"/>
    </location>
</feature>
<comment type="caution">
    <text evidence="4">The sequence shown here is derived from an EMBL/GenBank/DDBJ whole genome shotgun (WGS) entry which is preliminary data.</text>
</comment>
<feature type="compositionally biased region" description="Polar residues" evidence="1">
    <location>
        <begin position="44"/>
        <end position="60"/>
    </location>
</feature>
<name>A0A9P3H7B7_9FUNG</name>
<evidence type="ECO:0000313" key="4">
    <source>
        <dbReference type="EMBL" id="GJJ71128.1"/>
    </source>
</evidence>
<dbReference type="AlphaFoldDB" id="A0A9P3H7B7"/>
<dbReference type="Proteomes" id="UP000827284">
    <property type="component" value="Unassembled WGS sequence"/>
</dbReference>
<accession>A0A9P3H7B7</accession>
<feature type="compositionally biased region" description="Polar residues" evidence="1">
    <location>
        <begin position="91"/>
        <end position="104"/>
    </location>
</feature>
<reference evidence="4" key="1">
    <citation type="submission" date="2021-11" db="EMBL/GenBank/DDBJ databases">
        <authorList>
            <person name="Herlambang A."/>
            <person name="Guo Y."/>
            <person name="Takashima Y."/>
            <person name="Nishizawa T."/>
        </authorList>
    </citation>
    <scope>NUCLEOTIDE SEQUENCE</scope>
    <source>
        <strain evidence="4">E1425</strain>
    </source>
</reference>
<feature type="compositionally biased region" description="Low complexity" evidence="1">
    <location>
        <begin position="342"/>
        <end position="360"/>
    </location>
</feature>
<evidence type="ECO:0000259" key="3">
    <source>
        <dbReference type="SMART" id="SM00198"/>
    </source>
</evidence>
<dbReference type="EMBL" id="BQFW01000004">
    <property type="protein sequence ID" value="GJJ71128.1"/>
    <property type="molecule type" value="Genomic_DNA"/>
</dbReference>
<keyword evidence="5" id="KW-1185">Reference proteome</keyword>
<protein>
    <recommendedName>
        <fullName evidence="3">SCP domain-containing protein</fullName>
    </recommendedName>
</protein>
<keyword evidence="2" id="KW-0732">Signal</keyword>
<feature type="region of interest" description="Disordered" evidence="1">
    <location>
        <begin position="90"/>
        <end position="421"/>
    </location>
</feature>
<feature type="compositionally biased region" description="Polar residues" evidence="1">
    <location>
        <begin position="113"/>
        <end position="122"/>
    </location>
</feature>
<dbReference type="InterPro" id="IPR014044">
    <property type="entry name" value="CAP_dom"/>
</dbReference>
<feature type="compositionally biased region" description="Basic and acidic residues" evidence="1">
    <location>
        <begin position="288"/>
        <end position="299"/>
    </location>
</feature>
<dbReference type="InterPro" id="IPR001283">
    <property type="entry name" value="CRISP-related"/>
</dbReference>
<feature type="signal peptide" evidence="2">
    <location>
        <begin position="1"/>
        <end position="26"/>
    </location>
</feature>
<gene>
    <name evidence="4" type="ORF">EMPS_03478</name>
</gene>
<feature type="region of interest" description="Disordered" evidence="1">
    <location>
        <begin position="563"/>
        <end position="591"/>
    </location>
</feature>
<dbReference type="OrthoDB" id="337038at2759"/>
<sequence length="591" mass="62360">MKTYSYQCLFALILITLSLVTRGVTGRPLPVLEQTGVDGIAASPSPQSLAVLPDSTNTSGMDAPKTESLISSPSPRVEDTVATMADDLQATPKTSNNIDITQGNAPAGPVVESATTPVTTDEQPAKAPEDSNPKVDSNAAAVEKEDATTTTTTPEGSQSQAIEGTKDETALTQSPSPPTESLAAVPVKEDKANSPAPENKGESPAATSTPDAEKAKSLALEKATADTSPNGQEDATAETSHVNAHSANPPESILSPAVEDVESASPKTDAPTAEAPKEVDVATPETVVDPKSEDHKDPVTEVTAPTTPTDTAPAGTEGKSKQSANVEDVVDPKPEDHKDPVTEVTAPTTTTDTTPAGTEGKSMQGANVEDHEASKTFPSPAEELKDHDKVKATAGFDPTPNNLNGEATKPSGAAVDNNPSDSLKNTILPLINKKRAQHHSSPLTWNATLARMSAKRLQNQCMMPYSQERDRRGVTYALITNVDKVAGPDISQAVSNWYDEGSFFNYNNPTRSSVYQYFVQMVWRGTTQIGCATRACNDKDNSVGLFCIWDPAGNAVVENIPLKPDGTPEKVDINKKMRKNVRPPIPPPSSN</sequence>
<feature type="compositionally biased region" description="Basic and acidic residues" evidence="1">
    <location>
        <begin position="330"/>
        <end position="341"/>
    </location>
</feature>
<feature type="compositionally biased region" description="Polar residues" evidence="1">
    <location>
        <begin position="226"/>
        <end position="246"/>
    </location>
</feature>
<feature type="region of interest" description="Disordered" evidence="1">
    <location>
        <begin position="43"/>
        <end position="76"/>
    </location>
</feature>
<feature type="compositionally biased region" description="Basic and acidic residues" evidence="1">
    <location>
        <begin position="566"/>
        <end position="575"/>
    </location>
</feature>
<dbReference type="Gene3D" id="3.40.33.10">
    <property type="entry name" value="CAP"/>
    <property type="match status" value="1"/>
</dbReference>
<dbReference type="Pfam" id="PF00188">
    <property type="entry name" value="CAP"/>
    <property type="match status" value="1"/>
</dbReference>
<evidence type="ECO:0000256" key="1">
    <source>
        <dbReference type="SAM" id="MobiDB-lite"/>
    </source>
</evidence>
<evidence type="ECO:0000313" key="5">
    <source>
        <dbReference type="Proteomes" id="UP000827284"/>
    </source>
</evidence>